<dbReference type="InterPro" id="IPR057154">
    <property type="entry name" value="DUF7832"/>
</dbReference>
<name>A0A074V846_9NEIS</name>
<evidence type="ECO:0000313" key="2">
    <source>
        <dbReference type="EMBL" id="KEQ01361.1"/>
    </source>
</evidence>
<gene>
    <name evidence="2" type="ORF">SASC598J21_008690</name>
</gene>
<reference evidence="2 3" key="1">
    <citation type="journal article" date="2014" name="PLoS Genet.">
        <title>Hidden diversity in honey bee gut symbionts detected by single-cell genomics.</title>
        <authorList>
            <person name="Engel P."/>
            <person name="Stepanauskas R."/>
            <person name="Moran N."/>
        </authorList>
    </citation>
    <scope>NUCLEOTIDE SEQUENCE [LARGE SCALE GENOMIC DNA]</scope>
    <source>
        <strain evidence="2 3">SCGC AB-598-J21</strain>
    </source>
</reference>
<proteinExistence type="predicted"/>
<dbReference type="AlphaFoldDB" id="A0A074V846"/>
<dbReference type="Pfam" id="PF25191">
    <property type="entry name" value="DUF7832"/>
    <property type="match status" value="1"/>
</dbReference>
<dbReference type="EMBL" id="AVQL01000424">
    <property type="protein sequence ID" value="KEQ01361.1"/>
    <property type="molecule type" value="Genomic_DNA"/>
</dbReference>
<evidence type="ECO:0000313" key="3">
    <source>
        <dbReference type="Proteomes" id="UP000027644"/>
    </source>
</evidence>
<organism evidence="2 3">
    <name type="scientific">Snodgrassella alvi SCGC AB-598-J21</name>
    <dbReference type="NCBI Taxonomy" id="1385367"/>
    <lineage>
        <taxon>Bacteria</taxon>
        <taxon>Pseudomonadati</taxon>
        <taxon>Pseudomonadota</taxon>
        <taxon>Betaproteobacteria</taxon>
        <taxon>Neisseriales</taxon>
        <taxon>Neisseriaceae</taxon>
        <taxon>Snodgrassella</taxon>
    </lineage>
</organism>
<evidence type="ECO:0000259" key="1">
    <source>
        <dbReference type="Pfam" id="PF25191"/>
    </source>
</evidence>
<comment type="caution">
    <text evidence="2">The sequence shown here is derived from an EMBL/GenBank/DDBJ whole genome shotgun (WGS) entry which is preliminary data.</text>
</comment>
<feature type="domain" description="DUF7832" evidence="1">
    <location>
        <begin position="2"/>
        <end position="120"/>
    </location>
</feature>
<dbReference type="Proteomes" id="UP000027644">
    <property type="component" value="Unassembled WGS sequence"/>
</dbReference>
<sequence>MIFDNIVFHTEEDYPPALSLANAATHMGYYWSWAVRRGLYNPQWDEAAEEDMAALKAQVMSGAEFVLNNMAGCLEDSDFNDEGRRFSLYYYEDEDEGYGRFMEDYVQTLNTPALQSFYHVEINDENQSLLDGVFDSALIQWRQSLKPVQ</sequence>
<accession>A0A074V846</accession>
<protein>
    <recommendedName>
        <fullName evidence="1">DUF7832 domain-containing protein</fullName>
    </recommendedName>
</protein>